<dbReference type="Gene3D" id="1.20.1280.50">
    <property type="match status" value="1"/>
</dbReference>
<keyword evidence="4" id="KW-1185">Reference proteome</keyword>
<name>A0A197KDE8_9FUNG</name>
<dbReference type="InterPro" id="IPR036047">
    <property type="entry name" value="F-box-like_dom_sf"/>
</dbReference>
<evidence type="ECO:0000256" key="1">
    <source>
        <dbReference type="SAM" id="MobiDB-lite"/>
    </source>
</evidence>
<feature type="region of interest" description="Disordered" evidence="1">
    <location>
        <begin position="192"/>
        <end position="212"/>
    </location>
</feature>
<evidence type="ECO:0000313" key="4">
    <source>
        <dbReference type="Proteomes" id="UP000078512"/>
    </source>
</evidence>
<reference evidence="3 4" key="1">
    <citation type="submission" date="2016-05" db="EMBL/GenBank/DDBJ databases">
        <title>Genome sequencing reveals origins of a unique bacterial endosymbiosis in the earliest lineages of terrestrial Fungi.</title>
        <authorList>
            <consortium name="DOE Joint Genome Institute"/>
            <person name="Uehling J."/>
            <person name="Gryganskyi A."/>
            <person name="Hameed K."/>
            <person name="Tschaplinski T."/>
            <person name="Misztal P."/>
            <person name="Wu S."/>
            <person name="Desiro A."/>
            <person name="Vande Pol N."/>
            <person name="Du Z.-Y."/>
            <person name="Zienkiewicz A."/>
            <person name="Zienkiewicz K."/>
            <person name="Morin E."/>
            <person name="Tisserant E."/>
            <person name="Splivallo R."/>
            <person name="Hainaut M."/>
            <person name="Henrissat B."/>
            <person name="Ohm R."/>
            <person name="Kuo A."/>
            <person name="Yan J."/>
            <person name="Lipzen A."/>
            <person name="Nolan M."/>
            <person name="Labutti K."/>
            <person name="Barry K."/>
            <person name="Goldstein A."/>
            <person name="Labbe J."/>
            <person name="Schadt C."/>
            <person name="Tuskan G."/>
            <person name="Grigoriev I."/>
            <person name="Martin F."/>
            <person name="Vilgalys R."/>
            <person name="Bonito G."/>
        </authorList>
    </citation>
    <scope>NUCLEOTIDE SEQUENCE [LARGE SCALE GENOMIC DNA]</scope>
    <source>
        <strain evidence="3 4">AG-77</strain>
    </source>
</reference>
<feature type="domain" description="F-box" evidence="2">
    <location>
        <begin position="95"/>
        <end position="129"/>
    </location>
</feature>
<organism evidence="3 4">
    <name type="scientific">Linnemannia elongata AG-77</name>
    <dbReference type="NCBI Taxonomy" id="1314771"/>
    <lineage>
        <taxon>Eukaryota</taxon>
        <taxon>Fungi</taxon>
        <taxon>Fungi incertae sedis</taxon>
        <taxon>Mucoromycota</taxon>
        <taxon>Mortierellomycotina</taxon>
        <taxon>Mortierellomycetes</taxon>
        <taxon>Mortierellales</taxon>
        <taxon>Mortierellaceae</taxon>
        <taxon>Linnemannia</taxon>
    </lineage>
</organism>
<dbReference type="Proteomes" id="UP000078512">
    <property type="component" value="Unassembled WGS sequence"/>
</dbReference>
<proteinExistence type="predicted"/>
<dbReference type="OrthoDB" id="2429344at2759"/>
<gene>
    <name evidence="3" type="ORF">K457DRAFT_14252</name>
</gene>
<evidence type="ECO:0000313" key="3">
    <source>
        <dbReference type="EMBL" id="OAQ34414.1"/>
    </source>
</evidence>
<dbReference type="EMBL" id="KV442017">
    <property type="protein sequence ID" value="OAQ34414.1"/>
    <property type="molecule type" value="Genomic_DNA"/>
</dbReference>
<evidence type="ECO:0000259" key="2">
    <source>
        <dbReference type="Pfam" id="PF12937"/>
    </source>
</evidence>
<accession>A0A197KDE8</accession>
<dbReference type="AlphaFoldDB" id="A0A197KDE8"/>
<dbReference type="SUPFAM" id="SSF81383">
    <property type="entry name" value="F-box domain"/>
    <property type="match status" value="1"/>
</dbReference>
<protein>
    <recommendedName>
        <fullName evidence="2">F-box domain-containing protein</fullName>
    </recommendedName>
</protein>
<dbReference type="InterPro" id="IPR001810">
    <property type="entry name" value="F-box_dom"/>
</dbReference>
<dbReference type="Pfam" id="PF12937">
    <property type="entry name" value="F-box-like"/>
    <property type="match status" value="1"/>
</dbReference>
<sequence length="731" mass="83958">MRDAAASLDTKVPDPPRNLGLLVDMINMEPKSYRPLPFLESLSIKHAYFPWPDGEINNSMPVKAPMLRYISRRLQKTPVSTTNTTKTTLSPLDLPEILELIFSYLDNYTTRRSAVLVCRQWHILNQNRLVREVTWNQDWKPSRKERALRKLPGAGRLYICHLGNGSHFIQDALVALLVLESEYLKQLRQGGSASAVNDNSDSSNKRTSTSTTSPTLYNFTPLRELVLYTAFCHETFIDSFPIPSSLTRLTIKVGYSHHAECDLSKILSRCPLLEYFCADTFGTSGIRFQLSQFDSTTTPRLPLRSLVLHNAAISQFELEALLRLTPDLKELKLMAMLRYEGEPYNWTWLFTFLKSINIILDKAHFSSLGLKMSAKETEKLLVDIYPYLSSERSLWTLDVTPQLLQTITSQPNTLTTLEVMWKATTNFAPKTCCYVSLAQAPELIHQYLCHSPYFAHLTTLKTTLRMEDMDLFGRSGYIHLDRGHDAILPNNENVSSTPPGPPQIWRCRGLRTLHIEVHAPGQFRLQHPVHSRIVFGYVARVCPLVEDLQISFPKDCQSGTDGHQYRIFPCLQLEGGLCLLGRLRYLQRLRIIYDTGCFVTSGCKEWDMNWMVASGRNSSQSRRKRQKEIESWRFWRLGEDRAEVIRSQTRQHSLETDGEGLNAIDTDILRKLQNLGLLMDVEEMMKEMEGTKGVQPMPLLEKLSFTYPIMLRPEEELERLFPSIFEKLRQI</sequence>